<dbReference type="InterPro" id="IPR053137">
    <property type="entry name" value="NLR-like"/>
</dbReference>
<dbReference type="OrthoDB" id="3923077at2759"/>
<dbReference type="GO" id="GO:0003824">
    <property type="term" value="F:catalytic activity"/>
    <property type="evidence" value="ECO:0007669"/>
    <property type="project" value="InterPro"/>
</dbReference>
<evidence type="ECO:0000259" key="3">
    <source>
        <dbReference type="Pfam" id="PF01048"/>
    </source>
</evidence>
<feature type="transmembrane region" description="Helical" evidence="2">
    <location>
        <begin position="86"/>
        <end position="113"/>
    </location>
</feature>
<dbReference type="EMBL" id="JABEXW010000298">
    <property type="protein sequence ID" value="KAF4966313.1"/>
    <property type="molecule type" value="Genomic_DNA"/>
</dbReference>
<dbReference type="AlphaFoldDB" id="A0A8H4TY71"/>
<dbReference type="InterPro" id="IPR000845">
    <property type="entry name" value="Nucleoside_phosphorylase_d"/>
</dbReference>
<dbReference type="InterPro" id="IPR049326">
    <property type="entry name" value="Rhodopsin_dom_fungi"/>
</dbReference>
<proteinExistence type="predicted"/>
<comment type="caution">
    <text evidence="5">The sequence shown here is derived from an EMBL/GenBank/DDBJ whole genome shotgun (WGS) entry which is preliminary data.</text>
</comment>
<evidence type="ECO:0008006" key="7">
    <source>
        <dbReference type="Google" id="ProtNLM"/>
    </source>
</evidence>
<feature type="domain" description="Rhodopsin" evidence="4">
    <location>
        <begin position="27"/>
        <end position="267"/>
    </location>
</feature>
<evidence type="ECO:0000259" key="4">
    <source>
        <dbReference type="Pfam" id="PF20684"/>
    </source>
</evidence>
<organism evidence="5 6">
    <name type="scientific">Fusarium sarcochroum</name>
    <dbReference type="NCBI Taxonomy" id="1208366"/>
    <lineage>
        <taxon>Eukaryota</taxon>
        <taxon>Fungi</taxon>
        <taxon>Dikarya</taxon>
        <taxon>Ascomycota</taxon>
        <taxon>Pezizomycotina</taxon>
        <taxon>Sordariomycetes</taxon>
        <taxon>Hypocreomycetidae</taxon>
        <taxon>Hypocreales</taxon>
        <taxon>Nectriaceae</taxon>
        <taxon>Fusarium</taxon>
        <taxon>Fusarium lateritium species complex</taxon>
    </lineage>
</organism>
<evidence type="ECO:0000256" key="2">
    <source>
        <dbReference type="SAM" id="Phobius"/>
    </source>
</evidence>
<dbReference type="GO" id="GO:0009116">
    <property type="term" value="P:nucleoside metabolic process"/>
    <property type="evidence" value="ECO:0007669"/>
    <property type="project" value="InterPro"/>
</dbReference>
<protein>
    <recommendedName>
        <fullName evidence="7">Nucleoside phosphorylase domain-containing protein</fullName>
    </recommendedName>
</protein>
<evidence type="ECO:0000313" key="5">
    <source>
        <dbReference type="EMBL" id="KAF4966313.1"/>
    </source>
</evidence>
<feature type="transmembrane region" description="Helical" evidence="2">
    <location>
        <begin position="169"/>
        <end position="191"/>
    </location>
</feature>
<keyword evidence="6" id="KW-1185">Reference proteome</keyword>
<reference evidence="5" key="2">
    <citation type="submission" date="2020-05" db="EMBL/GenBank/DDBJ databases">
        <authorList>
            <person name="Kim H.-S."/>
            <person name="Proctor R.H."/>
            <person name="Brown D.W."/>
        </authorList>
    </citation>
    <scope>NUCLEOTIDE SEQUENCE</scope>
    <source>
        <strain evidence="5">NRRL 20472</strain>
    </source>
</reference>
<evidence type="ECO:0000313" key="6">
    <source>
        <dbReference type="Proteomes" id="UP000622797"/>
    </source>
</evidence>
<dbReference type="PANTHER" id="PTHR46082:SF11">
    <property type="entry name" value="AAA+ ATPASE DOMAIN-CONTAINING PROTEIN-RELATED"/>
    <property type="match status" value="1"/>
</dbReference>
<dbReference type="Gene3D" id="3.40.50.1580">
    <property type="entry name" value="Nucleoside phosphorylase domain"/>
    <property type="match status" value="1"/>
</dbReference>
<keyword evidence="2" id="KW-0472">Membrane</keyword>
<gene>
    <name evidence="5" type="ORF">FSARC_5985</name>
</gene>
<keyword evidence="2" id="KW-1133">Transmembrane helix</keyword>
<dbReference type="Pfam" id="PF01048">
    <property type="entry name" value="PNP_UDP_1"/>
    <property type="match status" value="1"/>
</dbReference>
<evidence type="ECO:0000256" key="1">
    <source>
        <dbReference type="SAM" id="MobiDB-lite"/>
    </source>
</evidence>
<dbReference type="InterPro" id="IPR035994">
    <property type="entry name" value="Nucleoside_phosphorylase_sf"/>
</dbReference>
<dbReference type="SUPFAM" id="SSF53167">
    <property type="entry name" value="Purine and uridine phosphorylases"/>
    <property type="match status" value="1"/>
</dbReference>
<feature type="compositionally biased region" description="Polar residues" evidence="1">
    <location>
        <begin position="288"/>
        <end position="298"/>
    </location>
</feature>
<accession>A0A8H4TY71</accession>
<feature type="transmembrane region" description="Helical" evidence="2">
    <location>
        <begin position="242"/>
        <end position="265"/>
    </location>
</feature>
<dbReference type="PANTHER" id="PTHR46082">
    <property type="entry name" value="ATP/GTP-BINDING PROTEIN-RELATED"/>
    <property type="match status" value="1"/>
</dbReference>
<sequence>MAVGGDGPWVIAVMWTLTAVAFVFVLLRVYTRVAVVKSFGIDDHVYNLAFLFLLLYTILATAAAHYGFGQNMVDINNRNPDDLPLAILFEAIGQTFAVLGMAIAKWSLGLFLLRLVKEQWHKVAIWLSMACLMGASISTCFVFWLQCSPPKYLWDRRIPGRCNVDSTPVSMLLCILCVIVDFFFAAFPWFFIWGLQLNRREKIVILCSLSLGVIAGACGIKRTLEVPELSSPNYTKDTVGLIVWSAAEIAVTMICIGIPVCRPLYKKYIEKWTSRDASKYRERSGSYPLQTIGGSNMNPGAANKDDDTDESIRETERKLGMAGPFTKTRVYSKTGERVLDDNQSDEEILGPEYRRNQQEDLESQDRGIRVTLLPLYLVRELPLPLTCPDVVPTPLRRPRHEDIEPAQTPTERSMLNAGEYTVGWICALPEEYLAAQEFLDEEHGRPEWRSPHDNNSYVLGSIGKLNVVIAVLPMGEYGTSSAAGVAINMLRSFPNVKIGLMVGIAGGAPKLPNRDIRLGDIVVSSPMNGQSGVFQYDFGKSIQEKKFQHTRSLNPPPQALLTALAGLQSQHAKEGNRLSEAVEEALKKRPRLRRKYGRPQPDTDVLFQSNFVHVGESCVSSCGQNSAKKIQRPKRSSAVRDPAVYYGTVASANTLMKDALIRDRLAAEKNVLCFEMEAAGLMNRFPCLVIRGICDYSDSHKSKEWQGFAAMVAAAYAKQLIRHLVPETVQSEKNLSSVLSNS</sequence>
<name>A0A8H4TY71_9HYPO</name>
<feature type="region of interest" description="Disordered" evidence="1">
    <location>
        <begin position="288"/>
        <end position="313"/>
    </location>
</feature>
<keyword evidence="2" id="KW-0812">Transmembrane</keyword>
<feature type="transmembrane region" description="Helical" evidence="2">
    <location>
        <begin position="125"/>
        <end position="145"/>
    </location>
</feature>
<reference evidence="5" key="1">
    <citation type="journal article" date="2020" name="BMC Genomics">
        <title>Correction to: Identification and distribution of gene clusters required for synthesis of sphingolipid metabolism inhibitors in diverse species of the filamentous fungus Fusarium.</title>
        <authorList>
            <person name="Kim H.S."/>
            <person name="Lohmar J.M."/>
            <person name="Busman M."/>
            <person name="Brown D.W."/>
            <person name="Naumann T.A."/>
            <person name="Divon H.H."/>
            <person name="Lysoe E."/>
            <person name="Uhlig S."/>
            <person name="Proctor R.H."/>
        </authorList>
    </citation>
    <scope>NUCLEOTIDE SEQUENCE</scope>
    <source>
        <strain evidence="5">NRRL 20472</strain>
    </source>
</reference>
<feature type="domain" description="Nucleoside phosphorylase" evidence="3">
    <location>
        <begin position="422"/>
        <end position="558"/>
    </location>
</feature>
<dbReference type="Pfam" id="PF20684">
    <property type="entry name" value="Fung_rhodopsin"/>
    <property type="match status" value="1"/>
</dbReference>
<feature type="transmembrane region" description="Helical" evidence="2">
    <location>
        <begin position="12"/>
        <end position="33"/>
    </location>
</feature>
<feature type="transmembrane region" description="Helical" evidence="2">
    <location>
        <begin position="45"/>
        <end position="66"/>
    </location>
</feature>
<dbReference type="Proteomes" id="UP000622797">
    <property type="component" value="Unassembled WGS sequence"/>
</dbReference>